<organism evidence="2 3">
    <name type="scientific">Corallococcus llansteffanensis</name>
    <dbReference type="NCBI Taxonomy" id="2316731"/>
    <lineage>
        <taxon>Bacteria</taxon>
        <taxon>Pseudomonadati</taxon>
        <taxon>Myxococcota</taxon>
        <taxon>Myxococcia</taxon>
        <taxon>Myxococcales</taxon>
        <taxon>Cystobacterineae</taxon>
        <taxon>Myxococcaceae</taxon>
        <taxon>Corallococcus</taxon>
    </lineage>
</organism>
<dbReference type="AlphaFoldDB" id="A0A3A8P517"/>
<feature type="signal peptide" evidence="1">
    <location>
        <begin position="1"/>
        <end position="21"/>
    </location>
</feature>
<reference evidence="3" key="1">
    <citation type="submission" date="2018-09" db="EMBL/GenBank/DDBJ databases">
        <authorList>
            <person name="Livingstone P.G."/>
            <person name="Whitworth D.E."/>
        </authorList>
    </citation>
    <scope>NUCLEOTIDE SEQUENCE [LARGE SCALE GENOMIC DNA]</scope>
    <source>
        <strain evidence="3">CA051B</strain>
    </source>
</reference>
<dbReference type="EMBL" id="RAWB01000383">
    <property type="protein sequence ID" value="RKH51567.1"/>
    <property type="molecule type" value="Genomic_DNA"/>
</dbReference>
<dbReference type="RefSeq" id="WP_120646487.1">
    <property type="nucleotide sequence ID" value="NZ_RAWB01000383.1"/>
</dbReference>
<comment type="caution">
    <text evidence="2">The sequence shown here is derived from an EMBL/GenBank/DDBJ whole genome shotgun (WGS) entry which is preliminary data.</text>
</comment>
<accession>A0A3A8P517</accession>
<gene>
    <name evidence="2" type="ORF">D7V93_29070</name>
</gene>
<keyword evidence="3" id="KW-1185">Reference proteome</keyword>
<protein>
    <submittedName>
        <fullName evidence="2">Uncharacterized protein</fullName>
    </submittedName>
</protein>
<sequence length="189" mass="20611">MKKTALLTCLLGLFASLSANAAEMKDVFGKKVPIGQGRPTLVLYANRGTQEELRQHAYQFIYNVRAEKPIVVVHVDLRDVPGLFKGMAKGEMRKGHAESLRLMNKLFRQHGEAPPAEMESSLFMVADSKGEPHKSMGLEKGFEKVFAQVLSISGEELARGPLANARKLGQALAAAPAGEPRTQVATTLR</sequence>
<evidence type="ECO:0000313" key="2">
    <source>
        <dbReference type="EMBL" id="RKH51567.1"/>
    </source>
</evidence>
<name>A0A3A8P517_9BACT</name>
<proteinExistence type="predicted"/>
<evidence type="ECO:0000313" key="3">
    <source>
        <dbReference type="Proteomes" id="UP000272888"/>
    </source>
</evidence>
<feature type="chain" id="PRO_5017366027" evidence="1">
    <location>
        <begin position="22"/>
        <end position="189"/>
    </location>
</feature>
<evidence type="ECO:0000256" key="1">
    <source>
        <dbReference type="SAM" id="SignalP"/>
    </source>
</evidence>
<dbReference type="Proteomes" id="UP000272888">
    <property type="component" value="Unassembled WGS sequence"/>
</dbReference>
<keyword evidence="1" id="KW-0732">Signal</keyword>